<dbReference type="AlphaFoldDB" id="A0A832FZ53"/>
<sequence>MIDDVKPTALYIHNDAIAWMSATEDPKEYTRILNNFVFELRARGVDIFRISSFIDPIFSNINKILSSYVVTMRCTDIACSSYTISIEKSQKVAGIMLSLENLEEITRELIQLVKNLYKQEV</sequence>
<reference evidence="1" key="1">
    <citation type="journal article" date="2020" name="mSystems">
        <title>Genome- and Community-Level Interaction Insights into Carbon Utilization and Element Cycling Functions of Hydrothermarchaeota in Hydrothermal Sediment.</title>
        <authorList>
            <person name="Zhou Z."/>
            <person name="Liu Y."/>
            <person name="Xu W."/>
            <person name="Pan J."/>
            <person name="Luo Z.H."/>
            <person name="Li M."/>
        </authorList>
    </citation>
    <scope>NUCLEOTIDE SEQUENCE</scope>
    <source>
        <strain evidence="1">SpSt-667</strain>
    </source>
</reference>
<dbReference type="EMBL" id="DTCK01000038">
    <property type="protein sequence ID" value="HGQ36197.1"/>
    <property type="molecule type" value="Genomic_DNA"/>
</dbReference>
<evidence type="ECO:0000313" key="1">
    <source>
        <dbReference type="EMBL" id="HGQ36197.1"/>
    </source>
</evidence>
<protein>
    <submittedName>
        <fullName evidence="1">Uncharacterized protein</fullName>
    </submittedName>
</protein>
<comment type="caution">
    <text evidence="1">The sequence shown here is derived from an EMBL/GenBank/DDBJ whole genome shotgun (WGS) entry which is preliminary data.</text>
</comment>
<accession>A0A832FZ53</accession>
<proteinExistence type="predicted"/>
<name>A0A832FZ53_9CREN</name>
<organism evidence="1">
    <name type="scientific">Ignisphaera aggregans</name>
    <dbReference type="NCBI Taxonomy" id="334771"/>
    <lineage>
        <taxon>Archaea</taxon>
        <taxon>Thermoproteota</taxon>
        <taxon>Thermoprotei</taxon>
        <taxon>Desulfurococcales</taxon>
        <taxon>Desulfurococcaceae</taxon>
        <taxon>Ignisphaera</taxon>
    </lineage>
</organism>
<gene>
    <name evidence="1" type="ORF">ENU41_05925</name>
</gene>